<dbReference type="RefSeq" id="WP_008241178.1">
    <property type="nucleotide sequence ID" value="NZ_AJJU01000037.1"/>
</dbReference>
<dbReference type="eggNOG" id="COG0456">
    <property type="taxonomic scope" value="Bacteria"/>
</dbReference>
<dbReference type="PANTHER" id="PTHR43800:SF1">
    <property type="entry name" value="PEPTIDYL-LYSINE N-ACETYLTRANSFERASE YJAB"/>
    <property type="match status" value="1"/>
</dbReference>
<dbReference type="EMBL" id="AJJU01000037">
    <property type="protein sequence ID" value="EID72314.1"/>
    <property type="molecule type" value="Genomic_DNA"/>
</dbReference>
<evidence type="ECO:0000313" key="4">
    <source>
        <dbReference type="EMBL" id="EID72314.1"/>
    </source>
</evidence>
<keyword evidence="5" id="KW-1185">Reference proteome</keyword>
<evidence type="ECO:0000259" key="3">
    <source>
        <dbReference type="PROSITE" id="PS51186"/>
    </source>
</evidence>
<dbReference type="InterPro" id="IPR000182">
    <property type="entry name" value="GNAT_dom"/>
</dbReference>
<dbReference type="SUPFAM" id="SSF55729">
    <property type="entry name" value="Acyl-CoA N-acyltransferases (Nat)"/>
    <property type="match status" value="1"/>
</dbReference>
<name>I0W7E8_9FLAO</name>
<dbReference type="PROSITE" id="PS51186">
    <property type="entry name" value="GNAT"/>
    <property type="match status" value="1"/>
</dbReference>
<dbReference type="Proteomes" id="UP000005938">
    <property type="component" value="Unassembled WGS sequence"/>
</dbReference>
<sequence length="164" mass="18955">MITIINAQLTDIPVIQEIAKRTWPITFQNILSESQIDYMLEMMYSPQALTEQMQEKNHVFLLAKEMENSVGYISYQLEYTPGNTKIHKIYVLPNTQGKGIGKLLIDEVLKIAKQKKQSSLTLNVNRDNRAIQFYKHLDFKIVGEENIPIGNGFLMEDYIMEKAL</sequence>
<feature type="domain" description="N-acetyltransferase" evidence="3">
    <location>
        <begin position="2"/>
        <end position="164"/>
    </location>
</feature>
<dbReference type="OrthoDB" id="9800604at2"/>
<evidence type="ECO:0000256" key="1">
    <source>
        <dbReference type="ARBA" id="ARBA00022679"/>
    </source>
</evidence>
<dbReference type="STRING" id="946077.W5A_12441"/>
<comment type="caution">
    <text evidence="4">The sequence shown here is derived from an EMBL/GenBank/DDBJ whole genome shotgun (WGS) entry which is preliminary data.</text>
</comment>
<dbReference type="AlphaFoldDB" id="I0W7E8"/>
<dbReference type="PANTHER" id="PTHR43800">
    <property type="entry name" value="PEPTIDYL-LYSINE N-ACETYLTRANSFERASE YJAB"/>
    <property type="match status" value="1"/>
</dbReference>
<dbReference type="CDD" id="cd04301">
    <property type="entry name" value="NAT_SF"/>
    <property type="match status" value="1"/>
</dbReference>
<protein>
    <submittedName>
        <fullName evidence="4">N-acetyltransferase GCN5</fullName>
    </submittedName>
</protein>
<organism evidence="4 5">
    <name type="scientific">Imtechella halotolerans K1</name>
    <dbReference type="NCBI Taxonomy" id="946077"/>
    <lineage>
        <taxon>Bacteria</taxon>
        <taxon>Pseudomonadati</taxon>
        <taxon>Bacteroidota</taxon>
        <taxon>Flavobacteriia</taxon>
        <taxon>Flavobacteriales</taxon>
        <taxon>Flavobacteriaceae</taxon>
        <taxon>Imtechella</taxon>
    </lineage>
</organism>
<dbReference type="Gene3D" id="3.40.630.30">
    <property type="match status" value="1"/>
</dbReference>
<dbReference type="Pfam" id="PF13673">
    <property type="entry name" value="Acetyltransf_10"/>
    <property type="match status" value="1"/>
</dbReference>
<evidence type="ECO:0000256" key="2">
    <source>
        <dbReference type="ARBA" id="ARBA00023315"/>
    </source>
</evidence>
<gene>
    <name evidence="4" type="ORF">W5A_12441</name>
</gene>
<evidence type="ECO:0000313" key="5">
    <source>
        <dbReference type="Proteomes" id="UP000005938"/>
    </source>
</evidence>
<keyword evidence="1 4" id="KW-0808">Transferase</keyword>
<keyword evidence="2" id="KW-0012">Acyltransferase</keyword>
<proteinExistence type="predicted"/>
<reference evidence="4 5" key="1">
    <citation type="journal article" date="2012" name="J. Bacteriol.">
        <title>Genome Sequence of the Halotolerant Bacterium Imtechella halotolerans K1T.</title>
        <authorList>
            <person name="Kumar S."/>
            <person name="Vikram S."/>
            <person name="Subramanian S."/>
            <person name="Raghava G.P."/>
            <person name="Pinnaka A.K."/>
        </authorList>
    </citation>
    <scope>NUCLEOTIDE SEQUENCE [LARGE SCALE GENOMIC DNA]</scope>
    <source>
        <strain evidence="4 5">K1</strain>
    </source>
</reference>
<accession>I0W7E8</accession>
<dbReference type="GO" id="GO:0016747">
    <property type="term" value="F:acyltransferase activity, transferring groups other than amino-acyl groups"/>
    <property type="evidence" value="ECO:0007669"/>
    <property type="project" value="InterPro"/>
</dbReference>
<dbReference type="InterPro" id="IPR016181">
    <property type="entry name" value="Acyl_CoA_acyltransferase"/>
</dbReference>